<evidence type="ECO:0000259" key="9">
    <source>
        <dbReference type="Pfam" id="PF01979"/>
    </source>
</evidence>
<dbReference type="PANTHER" id="PTHR11113">
    <property type="entry name" value="N-ACETYLGLUCOSAMINE-6-PHOSPHATE DEACETYLASE"/>
    <property type="match status" value="1"/>
</dbReference>
<accession>E6UFS2</accession>
<evidence type="ECO:0000256" key="5">
    <source>
        <dbReference type="PIRNR" id="PIRNR038994"/>
    </source>
</evidence>
<dbReference type="RefSeq" id="WP_013499189.1">
    <property type="nucleotide sequence ID" value="NC_014833.1"/>
</dbReference>
<reference evidence="10 11" key="1">
    <citation type="journal article" date="2011" name="J. Bacteriol.">
        <title>Complete genome of the cellulolytic ruminal bacterium Ruminococcus albus 7.</title>
        <authorList>
            <person name="Suen G."/>
            <person name="Stevenson D.M."/>
            <person name="Bruce D.C."/>
            <person name="Chertkov O."/>
            <person name="Copeland A."/>
            <person name="Cheng J.F."/>
            <person name="Detter C."/>
            <person name="Detter J.C."/>
            <person name="Goodwin L.A."/>
            <person name="Han C.S."/>
            <person name="Hauser L.J."/>
            <person name="Ivanova N.N."/>
            <person name="Kyrpides N.C."/>
            <person name="Land M.L."/>
            <person name="Lapidus A."/>
            <person name="Lucas S."/>
            <person name="Ovchinnikova G."/>
            <person name="Pitluck S."/>
            <person name="Tapia R."/>
            <person name="Woyke T."/>
            <person name="Boyum J."/>
            <person name="Mead D."/>
            <person name="Weimer P.J."/>
        </authorList>
    </citation>
    <scope>NUCLEOTIDE SEQUENCE [LARGE SCALE GENOMIC DNA]</scope>
    <source>
        <strain evidence="11">ATCC 27210 / DSM 20455 / JCM 14654 / NCDO 2250 / 7</strain>
    </source>
</reference>
<dbReference type="OrthoDB" id="9776488at2"/>
<dbReference type="EC" id="3.5.1.25" evidence="10"/>
<dbReference type="Gene3D" id="2.30.40.10">
    <property type="entry name" value="Urease, subunit C, domain 1"/>
    <property type="match status" value="1"/>
</dbReference>
<keyword evidence="4 5" id="KW-0119">Carbohydrate metabolism</keyword>
<feature type="binding site" evidence="7">
    <location>
        <begin position="308"/>
        <end position="310"/>
    </location>
    <ligand>
        <name>substrate</name>
    </ligand>
</feature>
<dbReference type="Proteomes" id="UP000006919">
    <property type="component" value="Chromosome"/>
</dbReference>
<evidence type="ECO:0000256" key="3">
    <source>
        <dbReference type="ARBA" id="ARBA00022801"/>
    </source>
</evidence>
<evidence type="ECO:0000256" key="6">
    <source>
        <dbReference type="PIRSR" id="PIRSR038994-1"/>
    </source>
</evidence>
<feature type="domain" description="Amidohydrolase-related" evidence="9">
    <location>
        <begin position="50"/>
        <end position="368"/>
    </location>
</feature>
<dbReference type="InterPro" id="IPR032466">
    <property type="entry name" value="Metal_Hydrolase"/>
</dbReference>
<name>E6UFS2_RUMA7</name>
<organism evidence="10 11">
    <name type="scientific">Ruminococcus albus (strain ATCC 27210 / DSM 20455 / JCM 14654 / NCDO 2250 / 7)</name>
    <dbReference type="NCBI Taxonomy" id="697329"/>
    <lineage>
        <taxon>Bacteria</taxon>
        <taxon>Bacillati</taxon>
        <taxon>Bacillota</taxon>
        <taxon>Clostridia</taxon>
        <taxon>Eubacteriales</taxon>
        <taxon>Oscillospiraceae</taxon>
        <taxon>Ruminococcus</taxon>
    </lineage>
</organism>
<proteinExistence type="inferred from homology"/>
<feature type="binding site" evidence="7">
    <location>
        <position position="252"/>
    </location>
    <ligand>
        <name>substrate</name>
    </ligand>
</feature>
<dbReference type="Pfam" id="PF01979">
    <property type="entry name" value="Amidohydro_1"/>
    <property type="match status" value="1"/>
</dbReference>
<evidence type="ECO:0000313" key="10">
    <source>
        <dbReference type="EMBL" id="ADU23061.1"/>
    </source>
</evidence>
<dbReference type="EMBL" id="CP002403">
    <property type="protein sequence ID" value="ADU23061.1"/>
    <property type="molecule type" value="Genomic_DNA"/>
</dbReference>
<feature type="binding site" evidence="7">
    <location>
        <position position="228"/>
    </location>
    <ligand>
        <name>substrate</name>
    </ligand>
</feature>
<dbReference type="eggNOG" id="COG1820">
    <property type="taxonomic scope" value="Bacteria"/>
</dbReference>
<evidence type="ECO:0000256" key="4">
    <source>
        <dbReference type="ARBA" id="ARBA00023277"/>
    </source>
</evidence>
<dbReference type="GO" id="GO:0008448">
    <property type="term" value="F:N-acetylglucosamine-6-phosphate deacetylase activity"/>
    <property type="evidence" value="ECO:0007669"/>
    <property type="project" value="UniProtKB-EC"/>
</dbReference>
<dbReference type="InterPro" id="IPR011059">
    <property type="entry name" value="Metal-dep_hydrolase_composite"/>
</dbReference>
<feature type="binding site" evidence="8">
    <location>
        <position position="131"/>
    </location>
    <ligand>
        <name>Zn(2+)</name>
        <dbReference type="ChEBI" id="CHEBI:29105"/>
    </ligand>
</feature>
<dbReference type="InterPro" id="IPR006680">
    <property type="entry name" value="Amidohydro-rel"/>
</dbReference>
<gene>
    <name evidence="10" type="ordered locus">Rumal_2586</name>
</gene>
<comment type="cofactor">
    <cofactor evidence="8">
        <name>a divalent metal cation</name>
        <dbReference type="ChEBI" id="CHEBI:60240"/>
    </cofactor>
    <text evidence="8">Binds 1 divalent metal cation per subunit.</text>
</comment>
<protein>
    <submittedName>
        <fullName evidence="10">N-acetylglucosamine-6-phosphate deacetylase</fullName>
        <ecNumber evidence="10">3.5.1.25</ecNumber>
    </submittedName>
</protein>
<keyword evidence="2 8" id="KW-0479">Metal-binding</keyword>
<dbReference type="CDD" id="cd00854">
    <property type="entry name" value="NagA"/>
    <property type="match status" value="1"/>
</dbReference>
<sequence length="377" mass="39805">MLIKNGLVFTEKCRFEPLTVITDSGVITDILPADAMVKYGGEVADASGCYVVPGFTDVHFHGCAGHDFCEASADALGCICRYEYSQGVTTLCPATMTLPDDDIIAILKTAVDHSSTSAGEESAKLLGIHLEGPFISYEKCGAQKKELIQPPSAEKLLEWQSAAEGLIKLVTIAPETEGAADCIHRLSGSMHFSLGHTACDYDAAIKAFAAGADHVTHIYNAMPPFTHREPSLIGAAYDTENVFAELICDGVHISPTAIRAAFALFGDDRIVLISDSMEAAGMPDGLYQLGGQQVTKKGSRALLSDGTLAGSVTTLADCVRTAVNMGIPLESAIKAATINPCRSIGADDNYGSLTVGKATHILLLDTKDLSLKAVYTK</sequence>
<dbReference type="AlphaFoldDB" id="E6UFS2"/>
<dbReference type="HOGENOM" id="CLU_032482_2_1_9"/>
<comment type="similarity">
    <text evidence="1 5">Belongs to the metallo-dependent hydrolases superfamily. NagA family.</text>
</comment>
<evidence type="ECO:0000313" key="11">
    <source>
        <dbReference type="Proteomes" id="UP000006919"/>
    </source>
</evidence>
<feature type="active site" description="Proton donor/acceptor" evidence="6">
    <location>
        <position position="275"/>
    </location>
</feature>
<feature type="binding site" evidence="8">
    <location>
        <position position="217"/>
    </location>
    <ligand>
        <name>Zn(2+)</name>
        <dbReference type="ChEBI" id="CHEBI:29105"/>
    </ligand>
</feature>
<evidence type="ECO:0000256" key="8">
    <source>
        <dbReference type="PIRSR" id="PIRSR038994-3"/>
    </source>
</evidence>
<feature type="binding site" evidence="7">
    <location>
        <position position="142"/>
    </location>
    <ligand>
        <name>substrate</name>
    </ligand>
</feature>
<dbReference type="GO" id="GO:0046872">
    <property type="term" value="F:metal ion binding"/>
    <property type="evidence" value="ECO:0007669"/>
    <property type="project" value="UniProtKB-KW"/>
</dbReference>
<dbReference type="SUPFAM" id="SSF51338">
    <property type="entry name" value="Composite domain of metallo-dependent hydrolases"/>
    <property type="match status" value="1"/>
</dbReference>
<dbReference type="PIRSF" id="PIRSF038994">
    <property type="entry name" value="NagA"/>
    <property type="match status" value="1"/>
</dbReference>
<evidence type="ECO:0000256" key="7">
    <source>
        <dbReference type="PIRSR" id="PIRSR038994-2"/>
    </source>
</evidence>
<dbReference type="NCBIfam" id="TIGR00221">
    <property type="entry name" value="nagA"/>
    <property type="match status" value="1"/>
</dbReference>
<feature type="binding site" evidence="7">
    <location>
        <begin position="220"/>
        <end position="221"/>
    </location>
    <ligand>
        <name>substrate</name>
    </ligand>
</feature>
<dbReference type="Gene3D" id="3.20.20.140">
    <property type="entry name" value="Metal-dependent hydrolases"/>
    <property type="match status" value="1"/>
</dbReference>
<dbReference type="PANTHER" id="PTHR11113:SF14">
    <property type="entry name" value="N-ACETYLGLUCOSAMINE-6-PHOSPHATE DEACETYLASE"/>
    <property type="match status" value="1"/>
</dbReference>
<dbReference type="KEGG" id="ral:Rumal_2586"/>
<dbReference type="STRING" id="697329.Rumal_2586"/>
<keyword evidence="3 5" id="KW-0378">Hydrolase</keyword>
<dbReference type="SUPFAM" id="SSF51556">
    <property type="entry name" value="Metallo-dependent hydrolases"/>
    <property type="match status" value="1"/>
</dbReference>
<evidence type="ECO:0000256" key="2">
    <source>
        <dbReference type="ARBA" id="ARBA00022723"/>
    </source>
</evidence>
<evidence type="ECO:0000256" key="1">
    <source>
        <dbReference type="ARBA" id="ARBA00010716"/>
    </source>
</evidence>
<feature type="binding site" evidence="8">
    <location>
        <position position="196"/>
    </location>
    <ligand>
        <name>Zn(2+)</name>
        <dbReference type="ChEBI" id="CHEBI:29105"/>
    </ligand>
</feature>
<dbReference type="GO" id="GO:0006046">
    <property type="term" value="P:N-acetylglucosamine catabolic process"/>
    <property type="evidence" value="ECO:0007669"/>
    <property type="project" value="TreeGrafter"/>
</dbReference>
<dbReference type="InterPro" id="IPR003764">
    <property type="entry name" value="GlcNAc_6-P_deAcase"/>
</dbReference>